<protein>
    <submittedName>
        <fullName evidence="1">Uncharacterized protein</fullName>
    </submittedName>
</protein>
<evidence type="ECO:0000313" key="2">
    <source>
        <dbReference type="Proteomes" id="UP000000322"/>
    </source>
</evidence>
<dbReference type="RefSeq" id="WP_012867873.1">
    <property type="nucleotide sequence ID" value="NC_013521.1"/>
</dbReference>
<evidence type="ECO:0000313" key="1">
    <source>
        <dbReference type="EMBL" id="ACZ22804.1"/>
    </source>
</evidence>
<dbReference type="HOGENOM" id="CLU_1194215_0_0_11"/>
<gene>
    <name evidence="1" type="ordered locus">Sked_29020</name>
</gene>
<sequence>MPAHDHERDERDLLRDLFDTTPLGPPLAHAEIGIQLVQRRTVMNGHLAAVGLGRHALRPRELVSVPGPVRDAYADILDASADLVYSGERSRSQRITGLLARIASAERVHAVRLRRDLDIITRAVDALAQELRTPSTLWLTPSQPSTLGCRSYGRDEHGLVPRGGRWAVTLETAPDAADLGDGVAVTEVVLIDPDSPMHSSSLPLGTYSRTSQILEAVQAANASVQEALSRAA</sequence>
<reference evidence="1 2" key="1">
    <citation type="journal article" date="2009" name="Stand. Genomic Sci.">
        <title>Complete genome sequence of Sanguibacter keddieii type strain (ST-74).</title>
        <authorList>
            <person name="Ivanova N."/>
            <person name="Sikorski J."/>
            <person name="Sims D."/>
            <person name="Brettin T."/>
            <person name="Detter J.C."/>
            <person name="Han C."/>
            <person name="Lapidus A."/>
            <person name="Copeland A."/>
            <person name="Glavina Del Rio T."/>
            <person name="Nolan M."/>
            <person name="Chen F."/>
            <person name="Lucas S."/>
            <person name="Tice H."/>
            <person name="Cheng J.F."/>
            <person name="Bruce D."/>
            <person name="Goodwin L."/>
            <person name="Pitluck S."/>
            <person name="Pati A."/>
            <person name="Mavromatis K."/>
            <person name="Chen A."/>
            <person name="Palaniappan K."/>
            <person name="D'haeseleer P."/>
            <person name="Chain P."/>
            <person name="Bristow J."/>
            <person name="Eisen J.A."/>
            <person name="Markowitz V."/>
            <person name="Hugenholtz P."/>
            <person name="Goker M."/>
            <person name="Pukall R."/>
            <person name="Klenk H.P."/>
            <person name="Kyrpides N.C."/>
        </authorList>
    </citation>
    <scope>NUCLEOTIDE SEQUENCE [LARGE SCALE GENOMIC DNA]</scope>
    <source>
        <strain evidence="2">ATCC 51767 / DSM 10542 / NCFB 3025 / ST-74</strain>
    </source>
</reference>
<name>D1BBN3_SANKS</name>
<dbReference type="STRING" id="446469.Sked_29020"/>
<accession>D1BBN3</accession>
<dbReference type="EMBL" id="CP001819">
    <property type="protein sequence ID" value="ACZ22804.1"/>
    <property type="molecule type" value="Genomic_DNA"/>
</dbReference>
<dbReference type="KEGG" id="ske:Sked_29020"/>
<keyword evidence="2" id="KW-1185">Reference proteome</keyword>
<proteinExistence type="predicted"/>
<dbReference type="Proteomes" id="UP000000322">
    <property type="component" value="Chromosome"/>
</dbReference>
<organism evidence="1 2">
    <name type="scientific">Sanguibacter keddieii (strain ATCC 51767 / DSM 10542 / NCFB 3025 / ST-74)</name>
    <dbReference type="NCBI Taxonomy" id="446469"/>
    <lineage>
        <taxon>Bacteria</taxon>
        <taxon>Bacillati</taxon>
        <taxon>Actinomycetota</taxon>
        <taxon>Actinomycetes</taxon>
        <taxon>Micrococcales</taxon>
        <taxon>Sanguibacteraceae</taxon>
        <taxon>Sanguibacter</taxon>
    </lineage>
</organism>
<dbReference type="AlphaFoldDB" id="D1BBN3"/>